<protein>
    <recommendedName>
        <fullName evidence="5">MYND-type domain-containing protein</fullName>
    </recommendedName>
</protein>
<evidence type="ECO:0000256" key="3">
    <source>
        <dbReference type="ARBA" id="ARBA00022833"/>
    </source>
</evidence>
<comment type="caution">
    <text evidence="6">The sequence shown here is derived from an EMBL/GenBank/DDBJ whole genome shotgun (WGS) entry which is preliminary data.</text>
</comment>
<keyword evidence="3" id="KW-0862">Zinc</keyword>
<dbReference type="Pfam" id="PF01753">
    <property type="entry name" value="zf-MYND"/>
    <property type="match status" value="1"/>
</dbReference>
<keyword evidence="7" id="KW-1185">Reference proteome</keyword>
<proteinExistence type="predicted"/>
<evidence type="ECO:0000256" key="1">
    <source>
        <dbReference type="ARBA" id="ARBA00022723"/>
    </source>
</evidence>
<gene>
    <name evidence="6" type="ORF">MSAN_00519500</name>
</gene>
<dbReference type="PROSITE" id="PS50865">
    <property type="entry name" value="ZF_MYND_2"/>
    <property type="match status" value="1"/>
</dbReference>
<dbReference type="AlphaFoldDB" id="A0A8H6Z972"/>
<dbReference type="Gene3D" id="6.10.140.2220">
    <property type="match status" value="1"/>
</dbReference>
<dbReference type="Pfam" id="PF26632">
    <property type="entry name" value="DUF8205"/>
    <property type="match status" value="1"/>
</dbReference>
<organism evidence="6 7">
    <name type="scientific">Mycena sanguinolenta</name>
    <dbReference type="NCBI Taxonomy" id="230812"/>
    <lineage>
        <taxon>Eukaryota</taxon>
        <taxon>Fungi</taxon>
        <taxon>Dikarya</taxon>
        <taxon>Basidiomycota</taxon>
        <taxon>Agaricomycotina</taxon>
        <taxon>Agaricomycetes</taxon>
        <taxon>Agaricomycetidae</taxon>
        <taxon>Agaricales</taxon>
        <taxon>Marasmiineae</taxon>
        <taxon>Mycenaceae</taxon>
        <taxon>Mycena</taxon>
    </lineage>
</organism>
<dbReference type="GO" id="GO:0008270">
    <property type="term" value="F:zinc ion binding"/>
    <property type="evidence" value="ECO:0007669"/>
    <property type="project" value="UniProtKB-KW"/>
</dbReference>
<keyword evidence="1" id="KW-0479">Metal-binding</keyword>
<evidence type="ECO:0000313" key="7">
    <source>
        <dbReference type="Proteomes" id="UP000623467"/>
    </source>
</evidence>
<reference evidence="6" key="1">
    <citation type="submission" date="2020-05" db="EMBL/GenBank/DDBJ databases">
        <title>Mycena genomes resolve the evolution of fungal bioluminescence.</title>
        <authorList>
            <person name="Tsai I.J."/>
        </authorList>
    </citation>
    <scope>NUCLEOTIDE SEQUENCE</scope>
    <source>
        <strain evidence="6">160909Yilan</strain>
    </source>
</reference>
<evidence type="ECO:0000259" key="5">
    <source>
        <dbReference type="PROSITE" id="PS50865"/>
    </source>
</evidence>
<dbReference type="InterPro" id="IPR002893">
    <property type="entry name" value="Znf_MYND"/>
</dbReference>
<evidence type="ECO:0000313" key="6">
    <source>
        <dbReference type="EMBL" id="KAF7373117.1"/>
    </source>
</evidence>
<evidence type="ECO:0000256" key="2">
    <source>
        <dbReference type="ARBA" id="ARBA00022771"/>
    </source>
</evidence>
<sequence length="352" mass="39722">MSAAPIDLSTFHPDEIIYHCISPALDPETIRNRRKGHVSFCWVCLKTDTDVGRTLRRCGKCHLLSYCSKECQKKHWPEHKQECGKDDVPKFIPKLVKTLLANPLLCLQLQSCFVLAFDLIHRARRDEMLLAQLDVAVEPSNLTDFADIFLGQGSPKKEVPGMLQLNKFVPAKDVGSLSDLDPHVRHMHGFWRSEFALAESEGVYPCAVGMLAVSHPESELSFTVPLRILPSRRDFAHIWISGGLLFPSGVPGETIRVPYTVENCLQYINAHIRADTANQMLLRAVMRPFDIQLIRNAGMNFSPLAATVLAKMEREHVYKALWETYLERLKAAADRFRASGYKNGGGDWFLPP</sequence>
<dbReference type="EMBL" id="JACAZH010000003">
    <property type="protein sequence ID" value="KAF7373117.1"/>
    <property type="molecule type" value="Genomic_DNA"/>
</dbReference>
<evidence type="ECO:0000256" key="4">
    <source>
        <dbReference type="PROSITE-ProRule" id="PRU00134"/>
    </source>
</evidence>
<feature type="domain" description="MYND-type" evidence="5">
    <location>
        <begin position="41"/>
        <end position="83"/>
    </location>
</feature>
<dbReference type="SUPFAM" id="SSF144232">
    <property type="entry name" value="HIT/MYND zinc finger-like"/>
    <property type="match status" value="1"/>
</dbReference>
<keyword evidence="2 4" id="KW-0863">Zinc-finger</keyword>
<dbReference type="InterPro" id="IPR058518">
    <property type="entry name" value="DUF8205"/>
</dbReference>
<dbReference type="Proteomes" id="UP000623467">
    <property type="component" value="Unassembled WGS sequence"/>
</dbReference>
<name>A0A8H6Z972_9AGAR</name>
<dbReference type="OrthoDB" id="5231159at2759"/>
<accession>A0A8H6Z972</accession>